<dbReference type="InterPro" id="IPR036852">
    <property type="entry name" value="Peptidase_S8/S53_dom_sf"/>
</dbReference>
<evidence type="ECO:0000313" key="6">
    <source>
        <dbReference type="Proteomes" id="UP000585474"/>
    </source>
</evidence>
<comment type="caution">
    <text evidence="5">The sequence shown here is derived from an EMBL/GenBank/DDBJ whole genome shotgun (WGS) entry which is preliminary data.</text>
</comment>
<dbReference type="SUPFAM" id="SSF52743">
    <property type="entry name" value="Subtilisin-like"/>
    <property type="match status" value="1"/>
</dbReference>
<dbReference type="AlphaFoldDB" id="A0A7J0HA28"/>
<comment type="caution">
    <text evidence="3">Lacks conserved residue(s) required for the propagation of feature annotation.</text>
</comment>
<gene>
    <name evidence="5" type="ORF">Acr_28g0002890</name>
</gene>
<proteinExistence type="inferred from homology"/>
<dbReference type="Gene3D" id="3.40.50.200">
    <property type="entry name" value="Peptidase S8/S53 domain"/>
    <property type="match status" value="1"/>
</dbReference>
<evidence type="ECO:0000256" key="2">
    <source>
        <dbReference type="ARBA" id="ARBA00022729"/>
    </source>
</evidence>
<evidence type="ECO:0000259" key="4">
    <source>
        <dbReference type="Pfam" id="PF05922"/>
    </source>
</evidence>
<dbReference type="PANTHER" id="PTHR10795">
    <property type="entry name" value="PROPROTEIN CONVERTASE SUBTILISIN/KEXIN"/>
    <property type="match status" value="1"/>
</dbReference>
<dbReference type="GO" id="GO:0004252">
    <property type="term" value="F:serine-type endopeptidase activity"/>
    <property type="evidence" value="ECO:0007669"/>
    <property type="project" value="InterPro"/>
</dbReference>
<dbReference type="GO" id="GO:0006508">
    <property type="term" value="P:proteolysis"/>
    <property type="evidence" value="ECO:0007669"/>
    <property type="project" value="InterPro"/>
</dbReference>
<dbReference type="Pfam" id="PF05922">
    <property type="entry name" value="Inhibitor_I9"/>
    <property type="match status" value="1"/>
</dbReference>
<evidence type="ECO:0000313" key="5">
    <source>
        <dbReference type="EMBL" id="GFZ19584.1"/>
    </source>
</evidence>
<dbReference type="InterPro" id="IPR045051">
    <property type="entry name" value="SBT"/>
</dbReference>
<dbReference type="Proteomes" id="UP000585474">
    <property type="component" value="Unassembled WGS sequence"/>
</dbReference>
<sequence>MARLSNPSHLFYFSSQHPPLPQTTAGATSSIWTSQPCQFPSSRHIDGTHRHCHLFHHQRDGVSPIHLYTFNHVMNGFSMVLSLSQLEQLEKMPGLWLAAGFGDDMIIGIIDTGVWLERESFNDEGMPPMPARWPTRVVDGCCCSLVSCADHFGYAKGTTIGMAPKARLAMYKVYFYNDPISACASDTLAGMDQAISNGVDLMSLSLGFTKTPFYENQIALGAFAATAKT</sequence>
<dbReference type="Gene3D" id="3.30.70.80">
    <property type="entry name" value="Peptidase S8 propeptide/proteinase inhibitor I9"/>
    <property type="match status" value="1"/>
</dbReference>
<dbReference type="OrthoDB" id="4803627at2759"/>
<keyword evidence="2" id="KW-0732">Signal</keyword>
<dbReference type="InterPro" id="IPR037045">
    <property type="entry name" value="S8pro/Inhibitor_I9_sf"/>
</dbReference>
<reference evidence="5 6" key="1">
    <citation type="submission" date="2019-07" db="EMBL/GenBank/DDBJ databases">
        <title>De Novo Assembly of kiwifruit Actinidia rufa.</title>
        <authorList>
            <person name="Sugita-Konishi S."/>
            <person name="Sato K."/>
            <person name="Mori E."/>
            <person name="Abe Y."/>
            <person name="Kisaki G."/>
            <person name="Hamano K."/>
            <person name="Suezawa K."/>
            <person name="Otani M."/>
            <person name="Fukuda T."/>
            <person name="Manabe T."/>
            <person name="Gomi K."/>
            <person name="Tabuchi M."/>
            <person name="Akimitsu K."/>
            <person name="Kataoka I."/>
        </authorList>
    </citation>
    <scope>NUCLEOTIDE SEQUENCE [LARGE SCALE GENOMIC DNA]</scope>
    <source>
        <strain evidence="6">cv. Fuchu</strain>
    </source>
</reference>
<keyword evidence="6" id="KW-1185">Reference proteome</keyword>
<organism evidence="5 6">
    <name type="scientific">Actinidia rufa</name>
    <dbReference type="NCBI Taxonomy" id="165716"/>
    <lineage>
        <taxon>Eukaryota</taxon>
        <taxon>Viridiplantae</taxon>
        <taxon>Streptophyta</taxon>
        <taxon>Embryophyta</taxon>
        <taxon>Tracheophyta</taxon>
        <taxon>Spermatophyta</taxon>
        <taxon>Magnoliopsida</taxon>
        <taxon>eudicotyledons</taxon>
        <taxon>Gunneridae</taxon>
        <taxon>Pentapetalae</taxon>
        <taxon>asterids</taxon>
        <taxon>Ericales</taxon>
        <taxon>Actinidiaceae</taxon>
        <taxon>Actinidia</taxon>
    </lineage>
</organism>
<dbReference type="InterPro" id="IPR010259">
    <property type="entry name" value="S8pro/Inhibitor_I9"/>
</dbReference>
<feature type="domain" description="Inhibitor I9" evidence="4">
    <location>
        <begin position="60"/>
        <end position="94"/>
    </location>
</feature>
<dbReference type="PROSITE" id="PS51892">
    <property type="entry name" value="SUBTILASE"/>
    <property type="match status" value="1"/>
</dbReference>
<dbReference type="EMBL" id="BJWL01000028">
    <property type="protein sequence ID" value="GFZ19584.1"/>
    <property type="molecule type" value="Genomic_DNA"/>
</dbReference>
<name>A0A7J0HA28_9ERIC</name>
<accession>A0A7J0HA28</accession>
<evidence type="ECO:0000256" key="1">
    <source>
        <dbReference type="ARBA" id="ARBA00011073"/>
    </source>
</evidence>
<comment type="similarity">
    <text evidence="1 3">Belongs to the peptidase S8 family.</text>
</comment>
<evidence type="ECO:0000256" key="3">
    <source>
        <dbReference type="PROSITE-ProRule" id="PRU01240"/>
    </source>
</evidence>
<protein>
    <recommendedName>
        <fullName evidence="4">Inhibitor I9 domain-containing protein</fullName>
    </recommendedName>
</protein>